<comment type="caution">
    <text evidence="3">The sequence shown here is derived from an EMBL/GenBank/DDBJ whole genome shotgun (WGS) entry which is preliminary data.</text>
</comment>
<dbReference type="InterPro" id="IPR014710">
    <property type="entry name" value="RmlC-like_jellyroll"/>
</dbReference>
<evidence type="ECO:0000256" key="1">
    <source>
        <dbReference type="SAM" id="MobiDB-lite"/>
    </source>
</evidence>
<dbReference type="EMBL" id="FCNZ02000041">
    <property type="protein sequence ID" value="SAL78373.1"/>
    <property type="molecule type" value="Genomic_DNA"/>
</dbReference>
<evidence type="ECO:0000313" key="3">
    <source>
        <dbReference type="EMBL" id="SAL78373.1"/>
    </source>
</evidence>
<protein>
    <submittedName>
        <fullName evidence="3">Cupin domain protein</fullName>
    </submittedName>
</protein>
<dbReference type="PANTHER" id="PTHR37694:SF1">
    <property type="entry name" value="SLR8022 PROTEIN"/>
    <property type="match status" value="1"/>
</dbReference>
<organism evidence="3 4">
    <name type="scientific">Caballeronia telluris</name>
    <dbReference type="NCBI Taxonomy" id="326475"/>
    <lineage>
        <taxon>Bacteria</taxon>
        <taxon>Pseudomonadati</taxon>
        <taxon>Pseudomonadota</taxon>
        <taxon>Betaproteobacteria</taxon>
        <taxon>Burkholderiales</taxon>
        <taxon>Burkholderiaceae</taxon>
        <taxon>Caballeronia</taxon>
    </lineage>
</organism>
<keyword evidence="4" id="KW-1185">Reference proteome</keyword>
<dbReference type="RefSeq" id="WP_087633537.1">
    <property type="nucleotide sequence ID" value="NZ_FCNZ02000041.1"/>
</dbReference>
<proteinExistence type="predicted"/>
<accession>A0A158KCB3</accession>
<name>A0A158KCB3_9BURK</name>
<feature type="domain" description="Cupin type-2" evidence="2">
    <location>
        <begin position="40"/>
        <end position="95"/>
    </location>
</feature>
<dbReference type="PANTHER" id="PTHR37694">
    <property type="entry name" value="SLR8022 PROTEIN"/>
    <property type="match status" value="1"/>
</dbReference>
<gene>
    <name evidence="3" type="ORF">AWB66_05827</name>
</gene>
<dbReference type="InterPro" id="IPR013096">
    <property type="entry name" value="Cupin_2"/>
</dbReference>
<dbReference type="AlphaFoldDB" id="A0A158KCB3"/>
<sequence length="136" mass="14642">MAISHLSSGEIASLLPLGDMLEQTPTTALFKEERLEVMRIVLPAGKGMPVHSVDGPVTVQCIEGEVDLEMNEGHQILHAGDLIYLAAGVPHALTAFQNASILVTVVLVSSGELQGIAGGRRKHHDDDLEMKWPENE</sequence>
<feature type="compositionally biased region" description="Basic and acidic residues" evidence="1">
    <location>
        <begin position="124"/>
        <end position="136"/>
    </location>
</feature>
<dbReference type="Pfam" id="PF07883">
    <property type="entry name" value="Cupin_2"/>
    <property type="match status" value="1"/>
</dbReference>
<dbReference type="SUPFAM" id="SSF51182">
    <property type="entry name" value="RmlC-like cupins"/>
    <property type="match status" value="1"/>
</dbReference>
<dbReference type="InterPro" id="IPR011051">
    <property type="entry name" value="RmlC_Cupin_sf"/>
</dbReference>
<dbReference type="STRING" id="326475.AWB66_05827"/>
<dbReference type="Proteomes" id="UP000054717">
    <property type="component" value="Unassembled WGS sequence"/>
</dbReference>
<reference evidence="3" key="1">
    <citation type="submission" date="2016-01" db="EMBL/GenBank/DDBJ databases">
        <authorList>
            <person name="Peeters Charlotte."/>
        </authorList>
    </citation>
    <scope>NUCLEOTIDE SEQUENCE</scope>
    <source>
        <strain evidence="3">LMG 22936</strain>
    </source>
</reference>
<evidence type="ECO:0000313" key="4">
    <source>
        <dbReference type="Proteomes" id="UP000054717"/>
    </source>
</evidence>
<evidence type="ECO:0000259" key="2">
    <source>
        <dbReference type="Pfam" id="PF07883"/>
    </source>
</evidence>
<dbReference type="Gene3D" id="2.60.120.10">
    <property type="entry name" value="Jelly Rolls"/>
    <property type="match status" value="1"/>
</dbReference>
<dbReference type="CDD" id="cd02230">
    <property type="entry name" value="cupin_HP0902-like"/>
    <property type="match status" value="1"/>
</dbReference>
<feature type="region of interest" description="Disordered" evidence="1">
    <location>
        <begin position="117"/>
        <end position="136"/>
    </location>
</feature>